<dbReference type="EMBL" id="CT573072">
    <property type="protein sequence ID" value="CAJ72181.1"/>
    <property type="molecule type" value="Genomic_DNA"/>
</dbReference>
<accession>Q1PYM4</accession>
<feature type="transmembrane region" description="Helical" evidence="1">
    <location>
        <begin position="31"/>
        <end position="49"/>
    </location>
</feature>
<proteinExistence type="predicted"/>
<name>Q1PYM4_KUEST</name>
<sequence>MILDITVLYSYMTIMVIRLWLYGYGYTAMVIRLWLYGYGYTAMVIRLWLYGYGYTAARSAAVYSTELSLSAFDLFECTQILRFGQITVAKANTNFTLRLGKFTLRTYLYRNHLQITRLNSNQHVCCKGKTQRLSYHSEQSELSRMGIAQRKTSNAKECVMFFPVPALSRGNAGSDALYLE</sequence>
<keyword evidence="1" id="KW-0472">Membrane</keyword>
<reference evidence="2" key="1">
    <citation type="journal article" date="2006" name="Nature">
        <title>Deciphering the evolution and metabolism of an anammox bacterium from a community genome.</title>
        <authorList>
            <person name="Strous M."/>
            <person name="Pelletier E."/>
            <person name="Mangenot S."/>
            <person name="Rattei T."/>
            <person name="Lehner A."/>
            <person name="Taylor M.W."/>
            <person name="Horn M."/>
            <person name="Daims H."/>
            <person name="Bartol-Mavel D."/>
            <person name="Wincker P."/>
            <person name="Barbe V."/>
            <person name="Fonknechten N."/>
            <person name="Vallenet D."/>
            <person name="Segurens B."/>
            <person name="Schenowitz-Truong C."/>
            <person name="Medigue C."/>
            <person name="Collingro A."/>
            <person name="Snel B."/>
            <person name="Dutilh B.E."/>
            <person name="OpDenCamp H.J.M."/>
            <person name="vanDerDrift C."/>
            <person name="Cirpus I."/>
            <person name="vanDePas-Schoonen K.T."/>
            <person name="Harhangi H.R."/>
            <person name="vanNiftrik L."/>
            <person name="Schmid M."/>
            <person name="Keltjens J."/>
            <person name="vanDeVossenberg J."/>
            <person name="Kartal B."/>
            <person name="Meier H."/>
            <person name="Frishman D."/>
            <person name="Huynen M.A."/>
            <person name="Mewes H."/>
            <person name="Weissenbach J."/>
            <person name="Jetten M.S.M."/>
            <person name="Wagner M."/>
            <person name="LePaslier D."/>
        </authorList>
    </citation>
    <scope>NUCLEOTIDE SEQUENCE</scope>
</reference>
<evidence type="ECO:0000313" key="2">
    <source>
        <dbReference type="EMBL" id="CAJ72181.1"/>
    </source>
</evidence>
<keyword evidence="1" id="KW-1133">Transmembrane helix</keyword>
<organism evidence="2">
    <name type="scientific">Kuenenia stuttgartiensis</name>
    <dbReference type="NCBI Taxonomy" id="174633"/>
    <lineage>
        <taxon>Bacteria</taxon>
        <taxon>Pseudomonadati</taxon>
        <taxon>Planctomycetota</taxon>
        <taxon>Candidatus Brocadiia</taxon>
        <taxon>Candidatus Brocadiales</taxon>
        <taxon>Candidatus Brocadiaceae</taxon>
        <taxon>Candidatus Kuenenia</taxon>
    </lineage>
</organism>
<protein>
    <submittedName>
        <fullName evidence="2">Uncharacterized protein</fullName>
    </submittedName>
</protein>
<dbReference type="AlphaFoldDB" id="Q1PYM4"/>
<keyword evidence="1" id="KW-0812">Transmembrane</keyword>
<gene>
    <name evidence="2" type="ORF">kustd1436</name>
</gene>
<evidence type="ECO:0000256" key="1">
    <source>
        <dbReference type="SAM" id="Phobius"/>
    </source>
</evidence>
<reference evidence="2" key="2">
    <citation type="submission" date="2006-01" db="EMBL/GenBank/DDBJ databases">
        <authorList>
            <person name="Genoscope"/>
        </authorList>
    </citation>
    <scope>NUCLEOTIDE SEQUENCE</scope>
</reference>
<feature type="transmembrane region" description="Helical" evidence="1">
    <location>
        <begin position="7"/>
        <end position="25"/>
    </location>
</feature>